<keyword evidence="1" id="KW-0175">Coiled coil</keyword>
<gene>
    <name evidence="4" type="ORF">SEMRO_27_G017980.1</name>
</gene>
<organism evidence="4 5">
    <name type="scientific">Seminavis robusta</name>
    <dbReference type="NCBI Taxonomy" id="568900"/>
    <lineage>
        <taxon>Eukaryota</taxon>
        <taxon>Sar</taxon>
        <taxon>Stramenopiles</taxon>
        <taxon>Ochrophyta</taxon>
        <taxon>Bacillariophyta</taxon>
        <taxon>Bacillariophyceae</taxon>
        <taxon>Bacillariophycidae</taxon>
        <taxon>Naviculales</taxon>
        <taxon>Naviculaceae</taxon>
        <taxon>Seminavis</taxon>
    </lineage>
</organism>
<feature type="compositionally biased region" description="Polar residues" evidence="2">
    <location>
        <begin position="101"/>
        <end position="112"/>
    </location>
</feature>
<comment type="caution">
    <text evidence="4">The sequence shown here is derived from an EMBL/GenBank/DDBJ whole genome shotgun (WGS) entry which is preliminary data.</text>
</comment>
<sequence length="427" mass="47659">MNSQDKECLQQGTPSKQVRAQAPAVITPSTSSSSSSQESSKDGALKESNGRIICKKESNRRHGKNENPRSKRSLNFAPSSSAEDHPSIVVDGTKMLRMMGSTSSVATKGSSTSRKRKNDDGQSPISKVAKTQVKNVVSPEPVANDIDEMSSHQNQQDIIHDLRKENKRLQELLKKEQNKRNESQQLLQQVVNEQQQEQPRFGTRSSRKQTHQFAIKDVDYDRWLDVEVPTKCCRGRATRCVMWKKLATLIKNAFRDEGVGKKKLLKRAVITMDPDTGYGKAVLSDDFIIDHQLKDVLPDGVELTSMKIATDAVEAFCNEQANTGSTHDDDLVGFLLVLRGRKIARMAKPQKVLKTLGKALTRVDGCSSKDTASFYKEEAFGDHATAEIWKEVVLNPGEGIIIPRRWIHAFKSDPDTVALSFKLKRLC</sequence>
<name>A0A9N8DDT8_9STRA</name>
<reference evidence="4" key="1">
    <citation type="submission" date="2020-06" db="EMBL/GenBank/DDBJ databases">
        <authorList>
            <consortium name="Plant Systems Biology data submission"/>
        </authorList>
    </citation>
    <scope>NUCLEOTIDE SEQUENCE</scope>
    <source>
        <strain evidence="4">D6</strain>
    </source>
</reference>
<evidence type="ECO:0000259" key="3">
    <source>
        <dbReference type="PROSITE" id="PS51184"/>
    </source>
</evidence>
<proteinExistence type="predicted"/>
<dbReference type="SUPFAM" id="SSF51197">
    <property type="entry name" value="Clavaminate synthase-like"/>
    <property type="match status" value="1"/>
</dbReference>
<dbReference type="InterPro" id="IPR003347">
    <property type="entry name" value="JmjC_dom"/>
</dbReference>
<dbReference type="Gene3D" id="2.60.120.650">
    <property type="entry name" value="Cupin"/>
    <property type="match status" value="1"/>
</dbReference>
<evidence type="ECO:0000256" key="2">
    <source>
        <dbReference type="SAM" id="MobiDB-lite"/>
    </source>
</evidence>
<evidence type="ECO:0000313" key="5">
    <source>
        <dbReference type="Proteomes" id="UP001153069"/>
    </source>
</evidence>
<accession>A0A9N8DDT8</accession>
<feature type="coiled-coil region" evidence="1">
    <location>
        <begin position="152"/>
        <end position="196"/>
    </location>
</feature>
<evidence type="ECO:0000313" key="4">
    <source>
        <dbReference type="EMBL" id="CAB9497854.1"/>
    </source>
</evidence>
<protein>
    <recommendedName>
        <fullName evidence="3">JmjC domain-containing protein</fullName>
    </recommendedName>
</protein>
<feature type="compositionally biased region" description="Basic and acidic residues" evidence="2">
    <location>
        <begin position="39"/>
        <end position="57"/>
    </location>
</feature>
<dbReference type="EMBL" id="CAICTM010000027">
    <property type="protein sequence ID" value="CAB9497854.1"/>
    <property type="molecule type" value="Genomic_DNA"/>
</dbReference>
<evidence type="ECO:0000256" key="1">
    <source>
        <dbReference type="SAM" id="Coils"/>
    </source>
</evidence>
<dbReference type="Proteomes" id="UP001153069">
    <property type="component" value="Unassembled WGS sequence"/>
</dbReference>
<feature type="compositionally biased region" description="Low complexity" evidence="2">
    <location>
        <begin position="29"/>
        <end position="38"/>
    </location>
</feature>
<dbReference type="AlphaFoldDB" id="A0A9N8DDT8"/>
<feature type="domain" description="JmjC" evidence="3">
    <location>
        <begin position="278"/>
        <end position="427"/>
    </location>
</feature>
<keyword evidence="5" id="KW-1185">Reference proteome</keyword>
<feature type="region of interest" description="Disordered" evidence="2">
    <location>
        <begin position="1"/>
        <end position="87"/>
    </location>
</feature>
<feature type="region of interest" description="Disordered" evidence="2">
    <location>
        <begin position="101"/>
        <end position="130"/>
    </location>
</feature>
<dbReference type="PROSITE" id="PS51184">
    <property type="entry name" value="JMJC"/>
    <property type="match status" value="1"/>
</dbReference>